<accession>A0A7W4YYN4</accession>
<feature type="transmembrane region" description="Helical" evidence="2">
    <location>
        <begin position="146"/>
        <end position="164"/>
    </location>
</feature>
<dbReference type="Proteomes" id="UP000532010">
    <property type="component" value="Unassembled WGS sequence"/>
</dbReference>
<dbReference type="GO" id="GO:0016020">
    <property type="term" value="C:membrane"/>
    <property type="evidence" value="ECO:0007669"/>
    <property type="project" value="InterPro"/>
</dbReference>
<comment type="caution">
    <text evidence="4">The sequence shown here is derived from an EMBL/GenBank/DDBJ whole genome shotgun (WGS) entry which is preliminary data.</text>
</comment>
<feature type="domain" description="EamA" evidence="3">
    <location>
        <begin position="4"/>
        <end position="136"/>
    </location>
</feature>
<evidence type="ECO:0000313" key="5">
    <source>
        <dbReference type="Proteomes" id="UP000532010"/>
    </source>
</evidence>
<feature type="transmembrane region" description="Helical" evidence="2">
    <location>
        <begin position="120"/>
        <end position="140"/>
    </location>
</feature>
<reference evidence="4 5" key="1">
    <citation type="submission" date="2020-08" db="EMBL/GenBank/DDBJ databases">
        <title>The Agave Microbiome: Exploring the role of microbial communities in plant adaptations to desert environments.</title>
        <authorList>
            <person name="Partida-Martinez L.P."/>
        </authorList>
    </citation>
    <scope>NUCLEOTIDE SEQUENCE [LARGE SCALE GENOMIC DNA]</scope>
    <source>
        <strain evidence="4 5">AT3.9</strain>
    </source>
</reference>
<gene>
    <name evidence="4" type="ORF">FHR70_004417</name>
</gene>
<keyword evidence="2" id="KW-0812">Transmembrane</keyword>
<feature type="transmembrane region" description="Helical" evidence="2">
    <location>
        <begin position="70"/>
        <end position="88"/>
    </location>
</feature>
<feature type="domain" description="EamA" evidence="3">
    <location>
        <begin position="145"/>
        <end position="269"/>
    </location>
</feature>
<name>A0A7W4YYN4_9HYPH</name>
<dbReference type="PANTHER" id="PTHR22911">
    <property type="entry name" value="ACYL-MALONYL CONDENSING ENZYME-RELATED"/>
    <property type="match status" value="1"/>
</dbReference>
<proteinExistence type="predicted"/>
<feature type="transmembrane region" description="Helical" evidence="2">
    <location>
        <begin position="176"/>
        <end position="196"/>
    </location>
</feature>
<evidence type="ECO:0000256" key="2">
    <source>
        <dbReference type="SAM" id="Phobius"/>
    </source>
</evidence>
<evidence type="ECO:0000256" key="1">
    <source>
        <dbReference type="SAM" id="MobiDB-lite"/>
    </source>
</evidence>
<keyword evidence="2" id="KW-0472">Membrane</keyword>
<dbReference type="PANTHER" id="PTHR22911:SF135">
    <property type="entry name" value="BLR4310 PROTEIN"/>
    <property type="match status" value="1"/>
</dbReference>
<organism evidence="4 5">
    <name type="scientific">Microvirga lupini</name>
    <dbReference type="NCBI Taxonomy" id="420324"/>
    <lineage>
        <taxon>Bacteria</taxon>
        <taxon>Pseudomonadati</taxon>
        <taxon>Pseudomonadota</taxon>
        <taxon>Alphaproteobacteria</taxon>
        <taxon>Hyphomicrobiales</taxon>
        <taxon>Methylobacteriaceae</taxon>
        <taxon>Microvirga</taxon>
    </lineage>
</organism>
<dbReference type="InterPro" id="IPR037185">
    <property type="entry name" value="EmrE-like"/>
</dbReference>
<feature type="transmembrane region" description="Helical" evidence="2">
    <location>
        <begin position="202"/>
        <end position="222"/>
    </location>
</feature>
<evidence type="ECO:0000259" key="3">
    <source>
        <dbReference type="Pfam" id="PF00892"/>
    </source>
</evidence>
<dbReference type="Gene3D" id="1.10.3730.20">
    <property type="match status" value="1"/>
</dbReference>
<protein>
    <submittedName>
        <fullName evidence="4">Drug/metabolite transporter (DMT)-like permease</fullName>
    </submittedName>
</protein>
<sequence>MTNGYLPALLAYAAFSFADASVKALGEHLSIFEIGFFLNLFAGLILVMIPHPDERWHDFWRMERPFAVQGRAICGVAASLLGIYAFTSVPLTDAYALIFLAPLFVTILSVLVLKEKVGIWRWLGVVLGFAGVLLVVKPGFRDLQWGHLSAAGAGLSTGTAVIVLRMVGAHAKRSSILGTLFLYLICTNGAILLYRGMQQPRALELAVLAFAGLCFGLGQRDFILATRYGTANQIAPMHYSQLVWAVLFSALIFNEYPDPLGVIGLFCVASAGVIPLIREQILKTSSGRIHESAGRSRSLPGDCRRGEM</sequence>
<keyword evidence="2" id="KW-1133">Transmembrane helix</keyword>
<dbReference type="Pfam" id="PF00892">
    <property type="entry name" value="EamA"/>
    <property type="match status" value="2"/>
</dbReference>
<feature type="transmembrane region" description="Helical" evidence="2">
    <location>
        <begin position="30"/>
        <end position="49"/>
    </location>
</feature>
<feature type="region of interest" description="Disordered" evidence="1">
    <location>
        <begin position="288"/>
        <end position="308"/>
    </location>
</feature>
<dbReference type="SUPFAM" id="SSF103481">
    <property type="entry name" value="Multidrug resistance efflux transporter EmrE"/>
    <property type="match status" value="2"/>
</dbReference>
<feature type="transmembrane region" description="Helical" evidence="2">
    <location>
        <begin position="94"/>
        <end position="113"/>
    </location>
</feature>
<dbReference type="InterPro" id="IPR000620">
    <property type="entry name" value="EamA_dom"/>
</dbReference>
<evidence type="ECO:0000313" key="4">
    <source>
        <dbReference type="EMBL" id="MBB3021321.1"/>
    </source>
</evidence>
<dbReference type="EMBL" id="JACHWB010000009">
    <property type="protein sequence ID" value="MBB3021321.1"/>
    <property type="molecule type" value="Genomic_DNA"/>
</dbReference>
<keyword evidence="5" id="KW-1185">Reference proteome</keyword>
<dbReference type="RefSeq" id="WP_183454106.1">
    <property type="nucleotide sequence ID" value="NZ_JACHWB010000009.1"/>
</dbReference>
<dbReference type="AlphaFoldDB" id="A0A7W4YYN4"/>